<dbReference type="AlphaFoldDB" id="A0A4Y2P531"/>
<name>A0A4Y2P531_ARAVE</name>
<reference evidence="1 2" key="1">
    <citation type="journal article" date="2019" name="Sci. Rep.">
        <title>Orb-weaving spider Araneus ventricosus genome elucidates the spidroin gene catalogue.</title>
        <authorList>
            <person name="Kono N."/>
            <person name="Nakamura H."/>
            <person name="Ohtoshi R."/>
            <person name="Moran D.A.P."/>
            <person name="Shinohara A."/>
            <person name="Yoshida Y."/>
            <person name="Fujiwara M."/>
            <person name="Mori M."/>
            <person name="Tomita M."/>
            <person name="Arakawa K."/>
        </authorList>
    </citation>
    <scope>NUCLEOTIDE SEQUENCE [LARGE SCALE GENOMIC DNA]</scope>
</reference>
<keyword evidence="2" id="KW-1185">Reference proteome</keyword>
<accession>A0A4Y2P531</accession>
<proteinExistence type="predicted"/>
<dbReference type="EMBL" id="BGPR01010604">
    <property type="protein sequence ID" value="GBN47025.1"/>
    <property type="molecule type" value="Genomic_DNA"/>
</dbReference>
<evidence type="ECO:0000313" key="2">
    <source>
        <dbReference type="Proteomes" id="UP000499080"/>
    </source>
</evidence>
<evidence type="ECO:0000313" key="1">
    <source>
        <dbReference type="EMBL" id="GBN47025.1"/>
    </source>
</evidence>
<organism evidence="1 2">
    <name type="scientific">Araneus ventricosus</name>
    <name type="common">Orbweaver spider</name>
    <name type="synonym">Epeira ventricosa</name>
    <dbReference type="NCBI Taxonomy" id="182803"/>
    <lineage>
        <taxon>Eukaryota</taxon>
        <taxon>Metazoa</taxon>
        <taxon>Ecdysozoa</taxon>
        <taxon>Arthropoda</taxon>
        <taxon>Chelicerata</taxon>
        <taxon>Arachnida</taxon>
        <taxon>Araneae</taxon>
        <taxon>Araneomorphae</taxon>
        <taxon>Entelegynae</taxon>
        <taxon>Araneoidea</taxon>
        <taxon>Araneidae</taxon>
        <taxon>Araneus</taxon>
    </lineage>
</organism>
<protein>
    <submittedName>
        <fullName evidence="1">Uncharacterized protein</fullName>
    </submittedName>
</protein>
<sequence length="113" mass="12683">MRQSSLNVCRVRRISMGTCFLCELFNCETLSAIVRAIAVIVRDLLSACTSNLCKCCVYCYLCFVFSRIFDNQESFTIKLLVELFSPCTGRTSFVTQSLASLVLLSTFSYTPSI</sequence>
<gene>
    <name evidence="1" type="ORF">AVEN_124041_1</name>
</gene>
<dbReference type="Proteomes" id="UP000499080">
    <property type="component" value="Unassembled WGS sequence"/>
</dbReference>
<comment type="caution">
    <text evidence="1">The sequence shown here is derived from an EMBL/GenBank/DDBJ whole genome shotgun (WGS) entry which is preliminary data.</text>
</comment>